<dbReference type="InterPro" id="IPR016040">
    <property type="entry name" value="NAD(P)-bd_dom"/>
</dbReference>
<dbReference type="EMBL" id="JADCUA010000010">
    <property type="protein sequence ID" value="KAH9836555.1"/>
    <property type="molecule type" value="Genomic_DNA"/>
</dbReference>
<dbReference type="RefSeq" id="XP_047778793.1">
    <property type="nucleotide sequence ID" value="XM_047923741.1"/>
</dbReference>
<name>A0ABQ8KFW0_9APHY</name>
<dbReference type="GeneID" id="72004473"/>
<sequence>MHLLILGGTGPAGIKTIEEALTAAHTLVLYARSPGKFPDAIATHPAVTVVEGQLTDREKLTEAMRGVDAVLSALGPSTKSGPFHPSDTPLAHAYSLVIAVMKEQGVSRLIALGTASMKDEHDRFSIVFAALVSGVALFARNAYKDVVAVGEVIRTEGADLQWTIVRVPILTDNDTTEVVAGYVGDGKTKTTLARAGFAHFLVTELEKGEWCQKAPLISSP</sequence>
<dbReference type="InterPro" id="IPR051606">
    <property type="entry name" value="Polyketide_Oxido-like"/>
</dbReference>
<evidence type="ECO:0000256" key="1">
    <source>
        <dbReference type="ARBA" id="ARBA00038376"/>
    </source>
</evidence>
<dbReference type="PANTHER" id="PTHR43355">
    <property type="entry name" value="FLAVIN REDUCTASE (NADPH)"/>
    <property type="match status" value="1"/>
</dbReference>
<feature type="domain" description="NAD(P)-binding" evidence="2">
    <location>
        <begin position="7"/>
        <end position="206"/>
    </location>
</feature>
<accession>A0ABQ8KFW0</accession>
<comment type="similarity">
    <text evidence="1">Belongs to the avfA family.</text>
</comment>
<dbReference type="InterPro" id="IPR036291">
    <property type="entry name" value="NAD(P)-bd_dom_sf"/>
</dbReference>
<protein>
    <submittedName>
        <fullName evidence="3">NAD-P-binding protein</fullName>
    </submittedName>
</protein>
<dbReference type="Pfam" id="PF13460">
    <property type="entry name" value="NAD_binding_10"/>
    <property type="match status" value="1"/>
</dbReference>
<evidence type="ECO:0000313" key="3">
    <source>
        <dbReference type="EMBL" id="KAH9836555.1"/>
    </source>
</evidence>
<proteinExistence type="inferred from homology"/>
<dbReference type="Gene3D" id="3.40.50.720">
    <property type="entry name" value="NAD(P)-binding Rossmann-like Domain"/>
    <property type="match status" value="1"/>
</dbReference>
<keyword evidence="4" id="KW-1185">Reference proteome</keyword>
<comment type="caution">
    <text evidence="3">The sequence shown here is derived from an EMBL/GenBank/DDBJ whole genome shotgun (WGS) entry which is preliminary data.</text>
</comment>
<reference evidence="3 4" key="1">
    <citation type="journal article" date="2021" name="Environ. Microbiol.">
        <title>Gene family expansions and transcriptome signatures uncover fungal adaptations to wood decay.</title>
        <authorList>
            <person name="Hage H."/>
            <person name="Miyauchi S."/>
            <person name="Viragh M."/>
            <person name="Drula E."/>
            <person name="Min B."/>
            <person name="Chaduli D."/>
            <person name="Navarro D."/>
            <person name="Favel A."/>
            <person name="Norest M."/>
            <person name="Lesage-Meessen L."/>
            <person name="Balint B."/>
            <person name="Merenyi Z."/>
            <person name="de Eugenio L."/>
            <person name="Morin E."/>
            <person name="Martinez A.T."/>
            <person name="Baldrian P."/>
            <person name="Stursova M."/>
            <person name="Martinez M.J."/>
            <person name="Novotny C."/>
            <person name="Magnuson J.K."/>
            <person name="Spatafora J.W."/>
            <person name="Maurice S."/>
            <person name="Pangilinan J."/>
            <person name="Andreopoulos W."/>
            <person name="LaButti K."/>
            <person name="Hundley H."/>
            <person name="Na H."/>
            <person name="Kuo A."/>
            <person name="Barry K."/>
            <person name="Lipzen A."/>
            <person name="Henrissat B."/>
            <person name="Riley R."/>
            <person name="Ahrendt S."/>
            <person name="Nagy L.G."/>
            <person name="Grigoriev I.V."/>
            <person name="Martin F."/>
            <person name="Rosso M.N."/>
        </authorList>
    </citation>
    <scope>NUCLEOTIDE SEQUENCE [LARGE SCALE GENOMIC DNA]</scope>
    <source>
        <strain evidence="3 4">CIRM-BRFM 1785</strain>
    </source>
</reference>
<gene>
    <name evidence="3" type="ORF">C8Q71DRAFT_758503</name>
</gene>
<dbReference type="SUPFAM" id="SSF51735">
    <property type="entry name" value="NAD(P)-binding Rossmann-fold domains"/>
    <property type="match status" value="1"/>
</dbReference>
<dbReference type="PANTHER" id="PTHR43355:SF2">
    <property type="entry name" value="FLAVIN REDUCTASE (NADPH)"/>
    <property type="match status" value="1"/>
</dbReference>
<dbReference type="Proteomes" id="UP000814176">
    <property type="component" value="Unassembled WGS sequence"/>
</dbReference>
<evidence type="ECO:0000259" key="2">
    <source>
        <dbReference type="Pfam" id="PF13460"/>
    </source>
</evidence>
<evidence type="ECO:0000313" key="4">
    <source>
        <dbReference type="Proteomes" id="UP000814176"/>
    </source>
</evidence>
<organism evidence="3 4">
    <name type="scientific">Rhodofomes roseus</name>
    <dbReference type="NCBI Taxonomy" id="34475"/>
    <lineage>
        <taxon>Eukaryota</taxon>
        <taxon>Fungi</taxon>
        <taxon>Dikarya</taxon>
        <taxon>Basidiomycota</taxon>
        <taxon>Agaricomycotina</taxon>
        <taxon>Agaricomycetes</taxon>
        <taxon>Polyporales</taxon>
        <taxon>Rhodofomes</taxon>
    </lineage>
</organism>